<dbReference type="GO" id="GO:0005634">
    <property type="term" value="C:nucleus"/>
    <property type="evidence" value="ECO:0007669"/>
    <property type="project" value="TreeGrafter"/>
</dbReference>
<dbReference type="InterPro" id="IPR001738">
    <property type="entry name" value="Rab_escort"/>
</dbReference>
<dbReference type="Gene3D" id="3.30.519.10">
    <property type="entry name" value="Guanine Nucleotide Dissociation Inhibitor, domain 2"/>
    <property type="match status" value="1"/>
</dbReference>
<dbReference type="GO" id="GO:0006886">
    <property type="term" value="P:intracellular protein transport"/>
    <property type="evidence" value="ECO:0007669"/>
    <property type="project" value="InterPro"/>
</dbReference>
<accession>A0AAW1K9A3</accession>
<dbReference type="EMBL" id="JBDFQZ010000006">
    <property type="protein sequence ID" value="KAK9714283.1"/>
    <property type="molecule type" value="Genomic_DNA"/>
</dbReference>
<sequence length="466" mass="50452">MSNPSSPPLTPPSSPPSQPPEFPPIEPTNFDPIIVGTSLPSSVLSAAASSAGKTVLHLDPNPFYGSLFSSLPPLSLSSLLLPTRRLLSAVDLPPLPPHLHPLAPKFSLDVSGPRVLFSADASIDLLVKSGVSDYMQFKAIDESLIFDVDSRRLISVPDSRAAIFKDKGLSLKEKNQLMKLFKLVQLHLSGDDDDARISEDDLERPFFEFLSKMLLPKKIIGIILYAIALADYDQENIEASNDLLKTKDGIDRLALYHSSIGRFPNAHGAMLYPMYGQGELPQAFCRRAAVKGCIYVLRMPVEALLADEDTGLYRGVRLASGQDISSQKLIMDPDVLVPEALASSTPEDSERTLSHPLSKDMENVASDIEKKVARAICITKTSLKLDASNLLIVLPPTSLYPEQATSVRAVQLSSNTAVCPVGMFVVYLSALCNDANQGETLLTAATNALFRQPTSVNANGDCEENP</sequence>
<dbReference type="PIRSF" id="PIRSF016550">
    <property type="entry name" value="Rab_ger_ger_transf_A_euk"/>
    <property type="match status" value="1"/>
</dbReference>
<dbReference type="GO" id="GO:0005829">
    <property type="term" value="C:cytosol"/>
    <property type="evidence" value="ECO:0007669"/>
    <property type="project" value="UniProtKB-SubCell"/>
</dbReference>
<feature type="domain" description="RAE1/2" evidence="6">
    <location>
        <begin position="372"/>
        <end position="463"/>
    </location>
</feature>
<gene>
    <name evidence="7" type="ORF">RND81_06G084000</name>
</gene>
<dbReference type="InterPro" id="IPR054420">
    <property type="entry name" value="RAE1_2_domI_C"/>
</dbReference>
<feature type="compositionally biased region" description="Pro residues" evidence="5">
    <location>
        <begin position="1"/>
        <end position="26"/>
    </location>
</feature>
<evidence type="ECO:0000256" key="5">
    <source>
        <dbReference type="SAM" id="MobiDB-lite"/>
    </source>
</evidence>
<evidence type="ECO:0000256" key="4">
    <source>
        <dbReference type="ARBA" id="ARBA00022490"/>
    </source>
</evidence>
<dbReference type="PANTHER" id="PTHR11787">
    <property type="entry name" value="RAB GDP-DISSOCIATION INHIBITOR"/>
    <property type="match status" value="1"/>
</dbReference>
<comment type="subcellular location">
    <subcellularLocation>
        <location evidence="1">Cytoplasm</location>
        <location evidence="1">Cytosol</location>
    </subcellularLocation>
</comment>
<organism evidence="7 8">
    <name type="scientific">Saponaria officinalis</name>
    <name type="common">Common soapwort</name>
    <name type="synonym">Lychnis saponaria</name>
    <dbReference type="NCBI Taxonomy" id="3572"/>
    <lineage>
        <taxon>Eukaryota</taxon>
        <taxon>Viridiplantae</taxon>
        <taxon>Streptophyta</taxon>
        <taxon>Embryophyta</taxon>
        <taxon>Tracheophyta</taxon>
        <taxon>Spermatophyta</taxon>
        <taxon>Magnoliopsida</taxon>
        <taxon>eudicotyledons</taxon>
        <taxon>Gunneridae</taxon>
        <taxon>Pentapetalae</taxon>
        <taxon>Caryophyllales</taxon>
        <taxon>Caryophyllaceae</taxon>
        <taxon>Caryophylleae</taxon>
        <taxon>Saponaria</taxon>
    </lineage>
</organism>
<dbReference type="GO" id="GO:0005968">
    <property type="term" value="C:Rab-protein geranylgeranyltransferase complex"/>
    <property type="evidence" value="ECO:0007669"/>
    <property type="project" value="InterPro"/>
</dbReference>
<dbReference type="Pfam" id="PF22603">
    <property type="entry name" value="RAE1_2_domI_C"/>
    <property type="match status" value="1"/>
</dbReference>
<protein>
    <recommendedName>
        <fullName evidence="6">RAE1/2 domain-containing protein</fullName>
    </recommendedName>
</protein>
<feature type="region of interest" description="Disordered" evidence="5">
    <location>
        <begin position="1"/>
        <end position="27"/>
    </location>
</feature>
<dbReference type="GO" id="GO:0005092">
    <property type="term" value="F:GDP-dissociation inhibitor activity"/>
    <property type="evidence" value="ECO:0007669"/>
    <property type="project" value="InterPro"/>
</dbReference>
<comment type="similarity">
    <text evidence="2">Belongs to the Rab GDI family.</text>
</comment>
<dbReference type="PRINTS" id="PR00891">
    <property type="entry name" value="RABGDIREP"/>
</dbReference>
<dbReference type="PANTHER" id="PTHR11787:SF4">
    <property type="entry name" value="CHM, RAB ESCORT PROTEIN 1"/>
    <property type="match status" value="1"/>
</dbReference>
<reference evidence="7" key="1">
    <citation type="submission" date="2024-03" db="EMBL/GenBank/DDBJ databases">
        <title>WGS assembly of Saponaria officinalis var. Norfolk2.</title>
        <authorList>
            <person name="Jenkins J."/>
            <person name="Shu S."/>
            <person name="Grimwood J."/>
            <person name="Barry K."/>
            <person name="Goodstein D."/>
            <person name="Schmutz J."/>
            <person name="Leebens-Mack J."/>
            <person name="Osbourn A."/>
        </authorList>
    </citation>
    <scope>NUCLEOTIDE SEQUENCE [LARGE SCALE GENOMIC DNA]</scope>
    <source>
        <strain evidence="7">JIC</strain>
    </source>
</reference>
<evidence type="ECO:0000256" key="3">
    <source>
        <dbReference type="ARBA" id="ARBA00022468"/>
    </source>
</evidence>
<dbReference type="SUPFAM" id="SSF51905">
    <property type="entry name" value="FAD/NAD(P)-binding domain"/>
    <property type="match status" value="1"/>
</dbReference>
<evidence type="ECO:0000256" key="2">
    <source>
        <dbReference type="ARBA" id="ARBA00005593"/>
    </source>
</evidence>
<evidence type="ECO:0000259" key="6">
    <source>
        <dbReference type="Pfam" id="PF22603"/>
    </source>
</evidence>
<name>A0AAW1K9A3_SAPOF</name>
<dbReference type="GO" id="GO:0007264">
    <property type="term" value="P:small GTPase-mediated signal transduction"/>
    <property type="evidence" value="ECO:0007669"/>
    <property type="project" value="InterPro"/>
</dbReference>
<dbReference type="GO" id="GO:0005096">
    <property type="term" value="F:GTPase activator activity"/>
    <property type="evidence" value="ECO:0007669"/>
    <property type="project" value="UniProtKB-KW"/>
</dbReference>
<keyword evidence="4" id="KW-0963">Cytoplasm</keyword>
<dbReference type="SUPFAM" id="SSF54373">
    <property type="entry name" value="FAD-linked reductases, C-terminal domain"/>
    <property type="match status" value="1"/>
</dbReference>
<dbReference type="Pfam" id="PF00996">
    <property type="entry name" value="GDI"/>
    <property type="match status" value="1"/>
</dbReference>
<evidence type="ECO:0000256" key="1">
    <source>
        <dbReference type="ARBA" id="ARBA00004514"/>
    </source>
</evidence>
<dbReference type="AlphaFoldDB" id="A0AAW1K9A3"/>
<dbReference type="Proteomes" id="UP001443914">
    <property type="component" value="Unassembled WGS sequence"/>
</dbReference>
<dbReference type="FunFam" id="1.10.405.10:FF:000008">
    <property type="entry name" value="Rab proteins geranylgeranyltransferase component"/>
    <property type="match status" value="1"/>
</dbReference>
<dbReference type="InterPro" id="IPR018203">
    <property type="entry name" value="GDP_dissociation_inhibitor"/>
</dbReference>
<keyword evidence="8" id="KW-1185">Reference proteome</keyword>
<dbReference type="Gene3D" id="3.50.50.60">
    <property type="entry name" value="FAD/NAD(P)-binding domain"/>
    <property type="match status" value="2"/>
</dbReference>
<dbReference type="GO" id="GO:0016192">
    <property type="term" value="P:vesicle-mediated transport"/>
    <property type="evidence" value="ECO:0007669"/>
    <property type="project" value="TreeGrafter"/>
</dbReference>
<proteinExistence type="inferred from homology"/>
<evidence type="ECO:0000313" key="8">
    <source>
        <dbReference type="Proteomes" id="UP001443914"/>
    </source>
</evidence>
<keyword evidence="3" id="KW-0343">GTPase activation</keyword>
<comment type="caution">
    <text evidence="7">The sequence shown here is derived from an EMBL/GenBank/DDBJ whole genome shotgun (WGS) entry which is preliminary data.</text>
</comment>
<evidence type="ECO:0000313" key="7">
    <source>
        <dbReference type="EMBL" id="KAK9714283.1"/>
    </source>
</evidence>
<dbReference type="InterPro" id="IPR036188">
    <property type="entry name" value="FAD/NAD-bd_sf"/>
</dbReference>